<proteinExistence type="predicted"/>
<dbReference type="Proteomes" id="UP000219336">
    <property type="component" value="Unassembled WGS sequence"/>
</dbReference>
<organism evidence="2 3">
    <name type="scientific">Vibrio thalassae</name>
    <dbReference type="NCBI Taxonomy" id="1243014"/>
    <lineage>
        <taxon>Bacteria</taxon>
        <taxon>Pseudomonadati</taxon>
        <taxon>Pseudomonadota</taxon>
        <taxon>Gammaproteobacteria</taxon>
        <taxon>Vibrionales</taxon>
        <taxon>Vibrionaceae</taxon>
        <taxon>Vibrio</taxon>
    </lineage>
</organism>
<sequence>MHQSFADITSFLIRHQSYWRHDPFHQVISGQVVWQPSAPRLFEWLQTLSSQQIHQLKSSTQCTIEALEPYISDIRAIHTATELSSICAADELTLPRGLDAGIPGRKLEQIKQMTTACLNDHAGTEWLEWCSGKGFLGRLLASESKQTVTSFEFQGALCRAGQQEADKRALPMRFVQGDAFSPQAKWVFKSTQHAVALHACGDLHVTLIKYAVEQSLSALTISPCCYHLIQGDSYSPLSQEGKAANLSLTKQELRIPLQETVTGGERVRRHREKEMVFRLGFDALCQHHQLSQGYLPVPSLQKSQLSQGFQALCEWAAGKKQLDLPMVDFDYFEKIGQQRYWQMEALSLVQGVFRRPLEVWLALDKALYLQQQGFSVALRTFCEPSVTPRNILIHAMRQQ</sequence>
<keyword evidence="3" id="KW-1185">Reference proteome</keyword>
<dbReference type="Gene3D" id="3.40.50.150">
    <property type="entry name" value="Vaccinia Virus protein VP39"/>
    <property type="match status" value="1"/>
</dbReference>
<dbReference type="RefSeq" id="WP_096992396.1">
    <property type="nucleotide sequence ID" value="NZ_JBHSII010000001.1"/>
</dbReference>
<feature type="domain" description="Methyltransferase" evidence="1">
    <location>
        <begin position="107"/>
        <end position="230"/>
    </location>
</feature>
<dbReference type="InterPro" id="IPR025714">
    <property type="entry name" value="Methyltranfer_dom"/>
</dbReference>
<evidence type="ECO:0000313" key="3">
    <source>
        <dbReference type="Proteomes" id="UP000219336"/>
    </source>
</evidence>
<reference evidence="3" key="1">
    <citation type="submission" date="2016-06" db="EMBL/GenBank/DDBJ databases">
        <authorList>
            <person name="Rodrigo-Torres L."/>
            <person name="Arahal R.D."/>
            <person name="Lucena T."/>
        </authorList>
    </citation>
    <scope>NUCLEOTIDE SEQUENCE [LARGE SCALE GENOMIC DNA]</scope>
    <source>
        <strain evidence="3">CECT8203</strain>
    </source>
</reference>
<dbReference type="PANTHER" id="PTHR13369">
    <property type="match status" value="1"/>
</dbReference>
<dbReference type="Pfam" id="PF13679">
    <property type="entry name" value="Methyltransf_32"/>
    <property type="match status" value="1"/>
</dbReference>
<dbReference type="SUPFAM" id="SSF53335">
    <property type="entry name" value="S-adenosyl-L-methionine-dependent methyltransferases"/>
    <property type="match status" value="1"/>
</dbReference>
<name>A0A240EGJ8_9VIBR</name>
<dbReference type="EMBL" id="OANU01000004">
    <property type="protein sequence ID" value="SNX47085.1"/>
    <property type="molecule type" value="Genomic_DNA"/>
</dbReference>
<accession>A0A240EGJ8</accession>
<dbReference type="OrthoDB" id="5298194at2"/>
<dbReference type="PANTHER" id="PTHR13369:SF0">
    <property type="entry name" value="GLUTATHIONE S-TRANSFERASE C-TERMINAL DOMAIN-CONTAINING PROTEIN"/>
    <property type="match status" value="1"/>
</dbReference>
<dbReference type="InterPro" id="IPR029063">
    <property type="entry name" value="SAM-dependent_MTases_sf"/>
</dbReference>
<protein>
    <recommendedName>
        <fullName evidence="1">Methyltransferase domain-containing protein</fullName>
    </recommendedName>
</protein>
<evidence type="ECO:0000259" key="1">
    <source>
        <dbReference type="Pfam" id="PF13679"/>
    </source>
</evidence>
<dbReference type="AlphaFoldDB" id="A0A240EGJ8"/>
<gene>
    <name evidence="2" type="ORF">VTH8203_00686</name>
</gene>
<evidence type="ECO:0000313" key="2">
    <source>
        <dbReference type="EMBL" id="SNX47085.1"/>
    </source>
</evidence>